<dbReference type="SUPFAM" id="SSF50923">
    <property type="entry name" value="Hemopexin-like domain"/>
    <property type="match status" value="1"/>
</dbReference>
<comment type="caution">
    <text evidence="2">The sequence shown here is derived from an EMBL/GenBank/DDBJ whole genome shotgun (WGS) entry which is preliminary data.</text>
</comment>
<evidence type="ECO:0000313" key="5">
    <source>
        <dbReference type="Proteomes" id="UP000233551"/>
    </source>
</evidence>
<dbReference type="OrthoDB" id="756060at2759"/>
<dbReference type="GeneID" id="116195176"/>
<dbReference type="STRING" id="22663.A0A218VRQ1"/>
<dbReference type="Proteomes" id="UP000197138">
    <property type="component" value="Unassembled WGS sequence"/>
</dbReference>
<dbReference type="Pfam" id="PF00045">
    <property type="entry name" value="Hemopexin"/>
    <property type="match status" value="2"/>
</dbReference>
<feature type="repeat" description="Hemopexin" evidence="1">
    <location>
        <begin position="67"/>
        <end position="118"/>
    </location>
</feature>
<evidence type="ECO:0000256" key="1">
    <source>
        <dbReference type="PROSITE-ProRule" id="PRU01011"/>
    </source>
</evidence>
<dbReference type="SMART" id="SM00120">
    <property type="entry name" value="HX"/>
    <property type="match status" value="3"/>
</dbReference>
<proteinExistence type="predicted"/>
<accession>A0A218VRQ1</accession>
<protein>
    <submittedName>
        <fullName evidence="2">Uncharacterized protein</fullName>
    </submittedName>
</protein>
<feature type="repeat" description="Hemopexin" evidence="1">
    <location>
        <begin position="10"/>
        <end position="61"/>
    </location>
</feature>
<gene>
    <name evidence="2" type="ORF">CDL15_Pgr010624</name>
    <name evidence="3" type="ORF">CRG98_043584</name>
</gene>
<dbReference type="InterPro" id="IPR036375">
    <property type="entry name" value="Hemopexin-like_dom_sf"/>
</dbReference>
<keyword evidence="5" id="KW-1185">Reference proteome</keyword>
<sequence length="304" mass="34131">MGHRDLYEPMYPVDAAFRSSRTNEAYVFKGNMYVLINYAPGTQNDKAVNRPLLIRDGFPSLADTPFGDGIDCAFGSHYRNEAFIFKGDLCAVVNYAPHTTNDWIVKGPMTIASMFPFLRGTVFEKGIDAAFESSRESEAYLFRSDQYARINYGSSPHLITMRLIAQGFPTLRNTIFEHGIEAAFASHRYNEAYIFNLFEYALINFAPGTTNDYIIGGVKPIYPNWPSLGGYEREPALTFADVLFGEDVVRHDESELHNHLSQFSSAPEPDPLSPALDMYLYVVNAEVIHFLVGTVCPIISTKIN</sequence>
<reference evidence="4" key="1">
    <citation type="journal article" date="2017" name="Plant J.">
        <title>The pomegranate (Punica granatum L.) genome and the genomics of punicalagin biosynthesis.</title>
        <authorList>
            <person name="Qin G."/>
            <person name="Xu C."/>
            <person name="Ming R."/>
            <person name="Tang H."/>
            <person name="Guyot R."/>
            <person name="Kramer E.M."/>
            <person name="Hu Y."/>
            <person name="Yi X."/>
            <person name="Qi Y."/>
            <person name="Xu X."/>
            <person name="Gao Z."/>
            <person name="Pan H."/>
            <person name="Jian J."/>
            <person name="Tian Y."/>
            <person name="Yue Z."/>
            <person name="Xu Y."/>
        </authorList>
    </citation>
    <scope>NUCLEOTIDE SEQUENCE [LARGE SCALE GENOMIC DNA]</scope>
    <source>
        <strain evidence="4">cv. Dabenzi</strain>
    </source>
</reference>
<dbReference type="InterPro" id="IPR018487">
    <property type="entry name" value="Hemopexin-like_repeat"/>
</dbReference>
<dbReference type="PROSITE" id="PS51642">
    <property type="entry name" value="HEMOPEXIN_2"/>
    <property type="match status" value="3"/>
</dbReference>
<name>A0A218VRQ1_PUNGR</name>
<dbReference type="EMBL" id="PGOL01005047">
    <property type="protein sequence ID" value="PKI36009.1"/>
    <property type="molecule type" value="Genomic_DNA"/>
</dbReference>
<dbReference type="AlphaFoldDB" id="A0A218VRQ1"/>
<dbReference type="EMBL" id="MTKT01006106">
    <property type="protein sequence ID" value="OWM63224.1"/>
    <property type="molecule type" value="Genomic_DNA"/>
</dbReference>
<evidence type="ECO:0000313" key="3">
    <source>
        <dbReference type="EMBL" id="PKI36009.1"/>
    </source>
</evidence>
<evidence type="ECO:0000313" key="4">
    <source>
        <dbReference type="Proteomes" id="UP000197138"/>
    </source>
</evidence>
<evidence type="ECO:0000313" key="2">
    <source>
        <dbReference type="EMBL" id="OWM63224.1"/>
    </source>
</evidence>
<organism evidence="2 4">
    <name type="scientific">Punica granatum</name>
    <name type="common">Pomegranate</name>
    <dbReference type="NCBI Taxonomy" id="22663"/>
    <lineage>
        <taxon>Eukaryota</taxon>
        <taxon>Viridiplantae</taxon>
        <taxon>Streptophyta</taxon>
        <taxon>Embryophyta</taxon>
        <taxon>Tracheophyta</taxon>
        <taxon>Spermatophyta</taxon>
        <taxon>Magnoliopsida</taxon>
        <taxon>eudicotyledons</taxon>
        <taxon>Gunneridae</taxon>
        <taxon>Pentapetalae</taxon>
        <taxon>rosids</taxon>
        <taxon>malvids</taxon>
        <taxon>Myrtales</taxon>
        <taxon>Lythraceae</taxon>
        <taxon>Punica</taxon>
    </lineage>
</organism>
<feature type="repeat" description="Hemopexin" evidence="1">
    <location>
        <begin position="124"/>
        <end position="171"/>
    </location>
</feature>
<dbReference type="Gene3D" id="2.110.10.10">
    <property type="entry name" value="Hemopexin-like domain"/>
    <property type="match status" value="1"/>
</dbReference>
<dbReference type="Proteomes" id="UP000233551">
    <property type="component" value="Unassembled WGS sequence"/>
</dbReference>
<reference evidence="2" key="2">
    <citation type="submission" date="2017-06" db="EMBL/GenBank/DDBJ databases">
        <title>The pomegranate genome and the genomics of punicalagin biosynthesis.</title>
        <authorList>
            <person name="Xu C."/>
        </authorList>
    </citation>
    <scope>NUCLEOTIDE SEQUENCE [LARGE SCALE GENOMIC DNA]</scope>
    <source>
        <tissue evidence="2">Fresh leaf</tissue>
    </source>
</reference>
<reference evidence="3 5" key="3">
    <citation type="submission" date="2017-11" db="EMBL/GenBank/DDBJ databases">
        <title>De-novo sequencing of pomegranate (Punica granatum L.) genome.</title>
        <authorList>
            <person name="Akparov Z."/>
            <person name="Amiraslanov A."/>
            <person name="Hajiyeva S."/>
            <person name="Abbasov M."/>
            <person name="Kaur K."/>
            <person name="Hamwieh A."/>
            <person name="Solovyev V."/>
            <person name="Salamov A."/>
            <person name="Braich B."/>
            <person name="Kosarev P."/>
            <person name="Mahmoud A."/>
            <person name="Hajiyev E."/>
            <person name="Babayeva S."/>
            <person name="Izzatullayeva V."/>
            <person name="Mammadov A."/>
            <person name="Mammadov A."/>
            <person name="Sharifova S."/>
            <person name="Ojaghi J."/>
            <person name="Eynullazada K."/>
            <person name="Bayramov B."/>
            <person name="Abdulazimova A."/>
            <person name="Shahmuradov I."/>
        </authorList>
    </citation>
    <scope>NUCLEOTIDE SEQUENCE [LARGE SCALE GENOMIC DNA]</scope>
    <source>
        <strain evidence="3">AG2017</strain>
        <strain evidence="5">cv. AG2017</strain>
        <tissue evidence="3">Leaf</tissue>
    </source>
</reference>